<dbReference type="EMBL" id="JAANYQ010000004">
    <property type="protein sequence ID" value="KAF4124408.1"/>
    <property type="molecule type" value="Genomic_DNA"/>
</dbReference>
<accession>A0A9P4YZA8</accession>
<dbReference type="Proteomes" id="UP000749293">
    <property type="component" value="Unassembled WGS sequence"/>
</dbReference>
<dbReference type="RefSeq" id="XP_035323060.1">
    <property type="nucleotide sequence ID" value="XM_035467048.1"/>
</dbReference>
<name>A0A9P4YZA8_9HYPO</name>
<dbReference type="Pfam" id="PF13242">
    <property type="entry name" value="Hydrolase_like"/>
    <property type="match status" value="1"/>
</dbReference>
<reference evidence="1" key="1">
    <citation type="submission" date="2020-03" db="EMBL/GenBank/DDBJ databases">
        <title>Site-based positive gene gene selection in Geosmithia morbida across the United States reveals a broad range of putative effectors and factors for local host and environmental adapation.</title>
        <authorList>
            <person name="Onufrak A."/>
            <person name="Murdoch R.W."/>
            <person name="Gazis R."/>
            <person name="Huff M."/>
            <person name="Staton M."/>
            <person name="Klingeman W."/>
            <person name="Hadziabdic D."/>
        </authorList>
    </citation>
    <scope>NUCLEOTIDE SEQUENCE</scope>
    <source>
        <strain evidence="1">1262</strain>
    </source>
</reference>
<evidence type="ECO:0000313" key="2">
    <source>
        <dbReference type="Proteomes" id="UP000749293"/>
    </source>
</evidence>
<gene>
    <name evidence="1" type="ORF">GMORB2_5074</name>
</gene>
<dbReference type="NCBIfam" id="TIGR01456">
    <property type="entry name" value="CECR5"/>
    <property type="match status" value="1"/>
</dbReference>
<comment type="caution">
    <text evidence="1">The sequence shown here is derived from an EMBL/GenBank/DDBJ whole genome shotgun (WGS) entry which is preliminary data.</text>
</comment>
<dbReference type="Pfam" id="PF13344">
    <property type="entry name" value="Hydrolase_6"/>
    <property type="match status" value="1"/>
</dbReference>
<dbReference type="PANTHER" id="PTHR14269">
    <property type="entry name" value="CDP-DIACYLGLYCEROL--GLYCEROL-3-PHOSPHATE 3-PHOSPHATIDYLTRANSFERASE-RELATED"/>
    <property type="match status" value="1"/>
</dbReference>
<dbReference type="Gene3D" id="3.40.50.1000">
    <property type="entry name" value="HAD superfamily/HAD-like"/>
    <property type="match status" value="2"/>
</dbReference>
<dbReference type="SUPFAM" id="SSF56784">
    <property type="entry name" value="HAD-like"/>
    <property type="match status" value="1"/>
</dbReference>
<dbReference type="GeneID" id="55971302"/>
<dbReference type="PANTHER" id="PTHR14269:SF57">
    <property type="entry name" value="SUPERFAMILY HYDROLASE, PUTATIVE (AFU_ORTHOLOGUE AFUA_2G02580)-RELATED"/>
    <property type="match status" value="1"/>
</dbReference>
<evidence type="ECO:0000313" key="1">
    <source>
        <dbReference type="EMBL" id="KAF4124408.1"/>
    </source>
</evidence>
<dbReference type="OrthoDB" id="270009at2759"/>
<dbReference type="GO" id="GO:0005739">
    <property type="term" value="C:mitochondrion"/>
    <property type="evidence" value="ECO:0007669"/>
    <property type="project" value="TreeGrafter"/>
</dbReference>
<sequence length="507" mass="55898">MSSSRLLGGTAAAQRSILRAPRSAQLWHGSTNNALSRTRCTAPAAVRGFKTTRLALFKSDAADDDPGDYFDFAFVKRDHTAKGTTDKPTTATAATTTTTTSRLAAPSAAPFTAEANKLAENFGFLFDCDGVLHKGNQTISGAQEALRLCHDQATRYLFLTNGGGNTTEDQKAVSLKKKVGLKTGELVDGRVIQSHTPLSTFKEESKRNDTVYVTSLDPSRARDIANAYGFKNVVTAADLIQHYPDIFPFEPKMIDGHAEAQPLPNGTKIWRGGSLDFDEAELERGNHLRIDHIFVLNDPRDWALETQIIHDLLISHRGYLGTVSEFNGDRSSDNNGWQQDGQPQVWVSNLDLLWKTENPISRFGTGAFVHALRGVWAVASGGRELRFKYMGKPSQITYEYAHECLLRGTAAAAPGEEKKALRRVYMVGDNPESDVRGALEFHPQDGTEYVPILVRTGVWEETQAEPKPRVTPAVIVDDVLDAIVWAMRQEGIDVDREMVLPNRLSKD</sequence>
<organism evidence="1 2">
    <name type="scientific">Geosmithia morbida</name>
    <dbReference type="NCBI Taxonomy" id="1094350"/>
    <lineage>
        <taxon>Eukaryota</taxon>
        <taxon>Fungi</taxon>
        <taxon>Dikarya</taxon>
        <taxon>Ascomycota</taxon>
        <taxon>Pezizomycotina</taxon>
        <taxon>Sordariomycetes</taxon>
        <taxon>Hypocreomycetidae</taxon>
        <taxon>Hypocreales</taxon>
        <taxon>Bionectriaceae</taxon>
        <taxon>Geosmithia</taxon>
    </lineage>
</organism>
<dbReference type="InterPro" id="IPR006353">
    <property type="entry name" value="HAD-SF_hydro_IIA_CECR5"/>
</dbReference>
<dbReference type="InterPro" id="IPR006357">
    <property type="entry name" value="HAD-SF_hydro_IIA"/>
</dbReference>
<dbReference type="AlphaFoldDB" id="A0A9P4YZA8"/>
<keyword evidence="2" id="KW-1185">Reference proteome</keyword>
<protein>
    <submittedName>
        <fullName evidence="1">Phosphatidyl synthase</fullName>
    </submittedName>
</protein>
<dbReference type="InterPro" id="IPR023214">
    <property type="entry name" value="HAD_sf"/>
</dbReference>
<dbReference type="InterPro" id="IPR050324">
    <property type="entry name" value="CDP-alcohol_PTase-I"/>
</dbReference>
<dbReference type="GO" id="GO:0046474">
    <property type="term" value="P:glycerophospholipid biosynthetic process"/>
    <property type="evidence" value="ECO:0007669"/>
    <property type="project" value="TreeGrafter"/>
</dbReference>
<dbReference type="NCBIfam" id="TIGR01460">
    <property type="entry name" value="HAD-SF-IIA"/>
    <property type="match status" value="1"/>
</dbReference>
<proteinExistence type="predicted"/>
<dbReference type="InterPro" id="IPR036412">
    <property type="entry name" value="HAD-like_sf"/>
</dbReference>